<dbReference type="Proteomes" id="UP000243515">
    <property type="component" value="Unassembled WGS sequence"/>
</dbReference>
<evidence type="ECO:0000256" key="2">
    <source>
        <dbReference type="SAM" id="SignalP"/>
    </source>
</evidence>
<dbReference type="PANTHER" id="PTHR36854">
    <property type="entry name" value="CHROMOSOME 9, WHOLE GENOME SHOTGUN SEQUENCE"/>
    <property type="match status" value="1"/>
</dbReference>
<gene>
    <name evidence="3" type="ORF">Egran_02289</name>
</gene>
<keyword evidence="1" id="KW-1133">Transmembrane helix</keyword>
<evidence type="ECO:0000256" key="1">
    <source>
        <dbReference type="SAM" id="Phobius"/>
    </source>
</evidence>
<dbReference type="PANTHER" id="PTHR36854:SF1">
    <property type="entry name" value="TRANSMEMBRANE PROTEIN"/>
    <property type="match status" value="1"/>
</dbReference>
<dbReference type="OrthoDB" id="2142503at2759"/>
<keyword evidence="1" id="KW-0472">Membrane</keyword>
<sequence length="222" mass="25585">MVLRRVNLHLVCFLLLLSSIPAILASKPTSFCKCTCFSNSTIIELGPPDLQSQSGDFNGRLLRTRASDESGDRMNRALNCNDCNRKFCMEYNLPKCQHAEEEDIFTTCFQRDSRKDQAVVFIFIIATGGLLVWAALKPWLEKWVEVCFPFKPISNAYSILQDNMLTSYWDLHRQRAREEHISQSPIPQIVEDFRDPKTSRLLFSFVLNMQYLTYLDSILLAS</sequence>
<organism evidence="3 4">
    <name type="scientific">Elaphomyces granulatus</name>
    <dbReference type="NCBI Taxonomy" id="519963"/>
    <lineage>
        <taxon>Eukaryota</taxon>
        <taxon>Fungi</taxon>
        <taxon>Dikarya</taxon>
        <taxon>Ascomycota</taxon>
        <taxon>Pezizomycotina</taxon>
        <taxon>Eurotiomycetes</taxon>
        <taxon>Eurotiomycetidae</taxon>
        <taxon>Eurotiales</taxon>
        <taxon>Elaphomycetaceae</taxon>
        <taxon>Elaphomyces</taxon>
    </lineage>
</organism>
<feature type="signal peptide" evidence="2">
    <location>
        <begin position="1"/>
        <end position="25"/>
    </location>
</feature>
<proteinExistence type="predicted"/>
<reference evidence="3 4" key="1">
    <citation type="journal article" date="2015" name="Environ. Microbiol.">
        <title>Metagenome sequence of Elaphomyces granulatus from sporocarp tissue reveals Ascomycota ectomycorrhizal fingerprints of genome expansion and a Proteobacteria-rich microbiome.</title>
        <authorList>
            <person name="Quandt C.A."/>
            <person name="Kohler A."/>
            <person name="Hesse C.N."/>
            <person name="Sharpton T.J."/>
            <person name="Martin F."/>
            <person name="Spatafora J.W."/>
        </authorList>
    </citation>
    <scope>NUCLEOTIDE SEQUENCE [LARGE SCALE GENOMIC DNA]</scope>
    <source>
        <strain evidence="3 4">OSC145934</strain>
    </source>
</reference>
<keyword evidence="2" id="KW-0732">Signal</keyword>
<feature type="transmembrane region" description="Helical" evidence="1">
    <location>
        <begin position="118"/>
        <end position="136"/>
    </location>
</feature>
<evidence type="ECO:0000313" key="4">
    <source>
        <dbReference type="Proteomes" id="UP000243515"/>
    </source>
</evidence>
<keyword evidence="1" id="KW-0812">Transmembrane</keyword>
<name>A0A232M1H2_9EURO</name>
<accession>A0A232M1H2</accession>
<dbReference type="AlphaFoldDB" id="A0A232M1H2"/>
<protein>
    <submittedName>
        <fullName evidence="3">Uncharacterized protein</fullName>
    </submittedName>
</protein>
<evidence type="ECO:0000313" key="3">
    <source>
        <dbReference type="EMBL" id="OXV09947.1"/>
    </source>
</evidence>
<feature type="chain" id="PRO_5012646961" evidence="2">
    <location>
        <begin position="26"/>
        <end position="222"/>
    </location>
</feature>
<dbReference type="EMBL" id="NPHW01003210">
    <property type="protein sequence ID" value="OXV09947.1"/>
    <property type="molecule type" value="Genomic_DNA"/>
</dbReference>
<comment type="caution">
    <text evidence="3">The sequence shown here is derived from an EMBL/GenBank/DDBJ whole genome shotgun (WGS) entry which is preliminary data.</text>
</comment>
<keyword evidence="4" id="KW-1185">Reference proteome</keyword>